<feature type="domain" description="PAC" evidence="11">
    <location>
        <begin position="127"/>
        <end position="179"/>
    </location>
</feature>
<dbReference type="SMART" id="SM00086">
    <property type="entry name" value="PAC"/>
    <property type="match status" value="2"/>
</dbReference>
<sequence length="425" mass="48860">MDNGAEKAITTIVDLSQSILKQKNIDVKKDEIVAANIVIAQTKSDVRLAENNEWIKYIAKNSYDVMWDWDIESGEIYVGDSVVEVFGYKVENNLVKFEDLRRCLLPREKDVVEKKLQQILASDSKSWKDSFTMKRLDGSIALTTCRASIVRDEDHKAVRMIGALHDVSRLQELENKLEEQKDILHEAKAGLDVLWDWNIVTDEICIGEGFNELLGYLDESNNVNRTDWRNYLHPDDRRSVELGLQNVVVSSYGHWEHTFRLIRSDGSTAKVFNRGSIFRRANETAYRMVGVIRDISPYNERKSIDSGLGEDKKSKLVEKIKGIVFKLVHYSHDKLVTNLSNYLSTKLQYDYTYLANVFSEVEGLSIQQYIINQKIERVKDLLQADEFSLTEIASKLQYSSVAHLSNQFKKVTATTPTEYKRLKGK</sequence>
<dbReference type="PROSITE" id="PS50113">
    <property type="entry name" value="PAC"/>
    <property type="match status" value="1"/>
</dbReference>
<organism evidence="12 13">
    <name type="scientific">Segetibacter aerophilus</name>
    <dbReference type="NCBI Taxonomy" id="670293"/>
    <lineage>
        <taxon>Bacteria</taxon>
        <taxon>Pseudomonadati</taxon>
        <taxon>Bacteroidota</taxon>
        <taxon>Chitinophagia</taxon>
        <taxon>Chitinophagales</taxon>
        <taxon>Chitinophagaceae</taxon>
        <taxon>Segetibacter</taxon>
    </lineage>
</organism>
<proteinExistence type="predicted"/>
<keyword evidence="8" id="KW-0804">Transcription</keyword>
<keyword evidence="3" id="KW-0597">Phosphoprotein</keyword>
<dbReference type="PANTHER" id="PTHR43304">
    <property type="entry name" value="PHYTOCHROME-LIKE PROTEIN CPH1"/>
    <property type="match status" value="1"/>
</dbReference>
<feature type="domain" description="HTH araC/xylS-type" evidence="9">
    <location>
        <begin position="343"/>
        <end position="422"/>
    </location>
</feature>
<dbReference type="GO" id="GO:0004673">
    <property type="term" value="F:protein histidine kinase activity"/>
    <property type="evidence" value="ECO:0007669"/>
    <property type="project" value="UniProtKB-EC"/>
</dbReference>
<dbReference type="InterPro" id="IPR013655">
    <property type="entry name" value="PAS_fold_3"/>
</dbReference>
<name>A0A512B777_9BACT</name>
<evidence type="ECO:0000313" key="13">
    <source>
        <dbReference type="Proteomes" id="UP000321513"/>
    </source>
</evidence>
<dbReference type="PROSITE" id="PS01124">
    <property type="entry name" value="HTH_ARAC_FAMILY_2"/>
    <property type="match status" value="1"/>
</dbReference>
<dbReference type="EC" id="2.7.13.3" evidence="2"/>
<dbReference type="Gene3D" id="1.10.10.60">
    <property type="entry name" value="Homeodomain-like"/>
    <property type="match status" value="1"/>
</dbReference>
<dbReference type="EMBL" id="BJYT01000001">
    <property type="protein sequence ID" value="GEO07814.1"/>
    <property type="molecule type" value="Genomic_DNA"/>
</dbReference>
<evidence type="ECO:0000313" key="12">
    <source>
        <dbReference type="EMBL" id="GEO07814.1"/>
    </source>
</evidence>
<keyword evidence="13" id="KW-1185">Reference proteome</keyword>
<dbReference type="PANTHER" id="PTHR43304:SF1">
    <property type="entry name" value="PAC DOMAIN-CONTAINING PROTEIN"/>
    <property type="match status" value="1"/>
</dbReference>
<keyword evidence="7" id="KW-0238">DNA-binding</keyword>
<keyword evidence="6" id="KW-0805">Transcription regulation</keyword>
<dbReference type="InterPro" id="IPR018060">
    <property type="entry name" value="HTH_AraC"/>
</dbReference>
<dbReference type="InterPro" id="IPR000700">
    <property type="entry name" value="PAS-assoc_C"/>
</dbReference>
<dbReference type="NCBIfam" id="TIGR00229">
    <property type="entry name" value="sensory_box"/>
    <property type="match status" value="1"/>
</dbReference>
<evidence type="ECO:0000256" key="6">
    <source>
        <dbReference type="ARBA" id="ARBA00023015"/>
    </source>
</evidence>
<dbReference type="SUPFAM" id="SSF55785">
    <property type="entry name" value="PYP-like sensor domain (PAS domain)"/>
    <property type="match status" value="2"/>
</dbReference>
<evidence type="ECO:0000256" key="1">
    <source>
        <dbReference type="ARBA" id="ARBA00000085"/>
    </source>
</evidence>
<reference evidence="12 13" key="1">
    <citation type="submission" date="2019-07" db="EMBL/GenBank/DDBJ databases">
        <title>Whole genome shotgun sequence of Segetibacter aerophilus NBRC 106135.</title>
        <authorList>
            <person name="Hosoyama A."/>
            <person name="Uohara A."/>
            <person name="Ohji S."/>
            <person name="Ichikawa N."/>
        </authorList>
    </citation>
    <scope>NUCLEOTIDE SEQUENCE [LARGE SCALE GENOMIC DNA]</scope>
    <source>
        <strain evidence="12 13">NBRC 106135</strain>
    </source>
</reference>
<evidence type="ECO:0000256" key="2">
    <source>
        <dbReference type="ARBA" id="ARBA00012438"/>
    </source>
</evidence>
<protein>
    <recommendedName>
        <fullName evidence="2">histidine kinase</fullName>
        <ecNumber evidence="2">2.7.13.3</ecNumber>
    </recommendedName>
</protein>
<evidence type="ECO:0000256" key="3">
    <source>
        <dbReference type="ARBA" id="ARBA00022553"/>
    </source>
</evidence>
<evidence type="ECO:0000256" key="7">
    <source>
        <dbReference type="ARBA" id="ARBA00023125"/>
    </source>
</evidence>
<dbReference type="GO" id="GO:0043565">
    <property type="term" value="F:sequence-specific DNA binding"/>
    <property type="evidence" value="ECO:0007669"/>
    <property type="project" value="InterPro"/>
</dbReference>
<dbReference type="SUPFAM" id="SSF46689">
    <property type="entry name" value="Homeodomain-like"/>
    <property type="match status" value="1"/>
</dbReference>
<evidence type="ECO:0000259" key="9">
    <source>
        <dbReference type="PROSITE" id="PS01124"/>
    </source>
</evidence>
<dbReference type="Gene3D" id="3.30.450.20">
    <property type="entry name" value="PAS domain"/>
    <property type="match status" value="2"/>
</dbReference>
<dbReference type="AlphaFoldDB" id="A0A512B777"/>
<evidence type="ECO:0000259" key="10">
    <source>
        <dbReference type="PROSITE" id="PS50112"/>
    </source>
</evidence>
<dbReference type="GO" id="GO:0003700">
    <property type="term" value="F:DNA-binding transcription factor activity"/>
    <property type="evidence" value="ECO:0007669"/>
    <property type="project" value="InterPro"/>
</dbReference>
<gene>
    <name evidence="12" type="ORF">SAE01_03100</name>
</gene>
<keyword evidence="5" id="KW-0418">Kinase</keyword>
<comment type="catalytic activity">
    <reaction evidence="1">
        <text>ATP + protein L-histidine = ADP + protein N-phospho-L-histidine.</text>
        <dbReference type="EC" id="2.7.13.3"/>
    </reaction>
</comment>
<dbReference type="PROSITE" id="PS50112">
    <property type="entry name" value="PAS"/>
    <property type="match status" value="1"/>
</dbReference>
<dbReference type="InterPro" id="IPR018062">
    <property type="entry name" value="HTH_AraC-typ_CS"/>
</dbReference>
<dbReference type="InterPro" id="IPR009057">
    <property type="entry name" value="Homeodomain-like_sf"/>
</dbReference>
<evidence type="ECO:0000256" key="5">
    <source>
        <dbReference type="ARBA" id="ARBA00022777"/>
    </source>
</evidence>
<dbReference type="InterPro" id="IPR001610">
    <property type="entry name" value="PAC"/>
</dbReference>
<evidence type="ECO:0000256" key="4">
    <source>
        <dbReference type="ARBA" id="ARBA00022679"/>
    </source>
</evidence>
<dbReference type="Proteomes" id="UP000321513">
    <property type="component" value="Unassembled WGS sequence"/>
</dbReference>
<dbReference type="PROSITE" id="PS00041">
    <property type="entry name" value="HTH_ARAC_FAMILY_1"/>
    <property type="match status" value="1"/>
</dbReference>
<dbReference type="InterPro" id="IPR000014">
    <property type="entry name" value="PAS"/>
</dbReference>
<dbReference type="InterPro" id="IPR035965">
    <property type="entry name" value="PAS-like_dom_sf"/>
</dbReference>
<keyword evidence="4" id="KW-0808">Transferase</keyword>
<dbReference type="InterPro" id="IPR052162">
    <property type="entry name" value="Sensor_kinase/Photoreceptor"/>
</dbReference>
<evidence type="ECO:0000259" key="11">
    <source>
        <dbReference type="PROSITE" id="PS50113"/>
    </source>
</evidence>
<dbReference type="Pfam" id="PF12833">
    <property type="entry name" value="HTH_18"/>
    <property type="match status" value="1"/>
</dbReference>
<accession>A0A512B777</accession>
<dbReference type="Pfam" id="PF08447">
    <property type="entry name" value="PAS_3"/>
    <property type="match status" value="2"/>
</dbReference>
<dbReference type="SMART" id="SM00342">
    <property type="entry name" value="HTH_ARAC"/>
    <property type="match status" value="1"/>
</dbReference>
<evidence type="ECO:0000256" key="8">
    <source>
        <dbReference type="ARBA" id="ARBA00023163"/>
    </source>
</evidence>
<feature type="domain" description="PAS" evidence="10">
    <location>
        <begin position="51"/>
        <end position="123"/>
    </location>
</feature>
<comment type="caution">
    <text evidence="12">The sequence shown here is derived from an EMBL/GenBank/DDBJ whole genome shotgun (WGS) entry which is preliminary data.</text>
</comment>